<accession>A0ACB8TMH3</accession>
<evidence type="ECO:0000313" key="2">
    <source>
        <dbReference type="Proteomes" id="UP001055072"/>
    </source>
</evidence>
<evidence type="ECO:0000313" key="1">
    <source>
        <dbReference type="EMBL" id="KAI0083168.1"/>
    </source>
</evidence>
<comment type="caution">
    <text evidence="1">The sequence shown here is derived from an EMBL/GenBank/DDBJ whole genome shotgun (WGS) entry which is preliminary data.</text>
</comment>
<gene>
    <name evidence="1" type="ORF">BDY19DRAFT_998783</name>
</gene>
<organism evidence="1 2">
    <name type="scientific">Irpex rosettiformis</name>
    <dbReference type="NCBI Taxonomy" id="378272"/>
    <lineage>
        <taxon>Eukaryota</taxon>
        <taxon>Fungi</taxon>
        <taxon>Dikarya</taxon>
        <taxon>Basidiomycota</taxon>
        <taxon>Agaricomycotina</taxon>
        <taxon>Agaricomycetes</taxon>
        <taxon>Polyporales</taxon>
        <taxon>Irpicaceae</taxon>
        <taxon>Irpex</taxon>
    </lineage>
</organism>
<dbReference type="Proteomes" id="UP001055072">
    <property type="component" value="Unassembled WGS sequence"/>
</dbReference>
<reference evidence="1" key="1">
    <citation type="journal article" date="2021" name="Environ. Microbiol.">
        <title>Gene family expansions and transcriptome signatures uncover fungal adaptations to wood decay.</title>
        <authorList>
            <person name="Hage H."/>
            <person name="Miyauchi S."/>
            <person name="Viragh M."/>
            <person name="Drula E."/>
            <person name="Min B."/>
            <person name="Chaduli D."/>
            <person name="Navarro D."/>
            <person name="Favel A."/>
            <person name="Norest M."/>
            <person name="Lesage-Meessen L."/>
            <person name="Balint B."/>
            <person name="Merenyi Z."/>
            <person name="de Eugenio L."/>
            <person name="Morin E."/>
            <person name="Martinez A.T."/>
            <person name="Baldrian P."/>
            <person name="Stursova M."/>
            <person name="Martinez M.J."/>
            <person name="Novotny C."/>
            <person name="Magnuson J.K."/>
            <person name="Spatafora J.W."/>
            <person name="Maurice S."/>
            <person name="Pangilinan J."/>
            <person name="Andreopoulos W."/>
            <person name="LaButti K."/>
            <person name="Hundley H."/>
            <person name="Na H."/>
            <person name="Kuo A."/>
            <person name="Barry K."/>
            <person name="Lipzen A."/>
            <person name="Henrissat B."/>
            <person name="Riley R."/>
            <person name="Ahrendt S."/>
            <person name="Nagy L.G."/>
            <person name="Grigoriev I.V."/>
            <person name="Martin F."/>
            <person name="Rosso M.N."/>
        </authorList>
    </citation>
    <scope>NUCLEOTIDE SEQUENCE</scope>
    <source>
        <strain evidence="1">CBS 384.51</strain>
    </source>
</reference>
<proteinExistence type="predicted"/>
<dbReference type="EMBL" id="MU274985">
    <property type="protein sequence ID" value="KAI0083168.1"/>
    <property type="molecule type" value="Genomic_DNA"/>
</dbReference>
<protein>
    <submittedName>
        <fullName evidence="1">Uncharacterized protein</fullName>
    </submittedName>
</protein>
<sequence length="634" mass="71117">MANAQIRTLQSRRRLSVDVVQPPPEPAEAGTLPPADTSNSIDASQHTDTLPTGSMACNRMSVESKLRQTDGPLHDGQSSSSTIPEEPSFSPQLPVNTLPPTNEPQNLESRQPSVHNVQCDEFFKKLLSDDVKTAHANAQAIVLKATSGEILNNALNLLGMLPSELAETSSGPYMSIKEVLACSASLEMVKEHCHASTQWFNLYRQQVMIFETRMSASVTNLIDHDCQTIVQKICKGIEGGVQHLPALIAQLKMTPSDWLMRLAIKLAIFVRTGVAVTACSTEFFKPDQHPPRKFWEEPSAVIKRKNLAPNKIEHTVLFYLRSVLHCWFGHAQPFTAQARSALVLRLVRHLGTGCLLLPEIWTLYTELPSWLFTSECPKLKDANGSTTSRFEERFLDSMVAAIDFYDEHERREQMDALEVLYATLQAQTQTHTEKLFATMTKKSSLHRLLNTTSVSLPLTSQNNSASAREANTPSSQPAVSDSLPSDPHPSLSSSPHSSAITALIAFLEDSYIVAERLHNSNHDPTSLTRAQRFINTIPDFYMSLREDAPCQWIFRQLITPEFARTREGFFSLQVFRHIHFNSGAFRDYPSDQRKGMFSTHEEYEEYLTDVRAYFPGKKETYFCNKKAIGNCIND</sequence>
<name>A0ACB8TMH3_9APHY</name>
<keyword evidence="2" id="KW-1185">Reference proteome</keyword>